<dbReference type="Proteomes" id="UP000035642">
    <property type="component" value="Unassembled WGS sequence"/>
</dbReference>
<accession>A0A158PA04</accession>
<evidence type="ECO:0000313" key="3">
    <source>
        <dbReference type="WBParaSite" id="ACAC_0000884601-mRNA-1"/>
    </source>
</evidence>
<dbReference type="AlphaFoldDB" id="A0A158PA04"/>
<evidence type="ECO:0000313" key="2">
    <source>
        <dbReference type="Proteomes" id="UP000035642"/>
    </source>
</evidence>
<sequence>MGDKRPVQIVFNGDISIANSSSSVQMACKNGQWYDSQTGIAVVSVSCIYESLYGCFTCSNLVGSSISQAESYNGMVTLYHTTDSNGCKTVEVHCVPTKAGEIAILYVNGMLPITSGRGRLSMKISCSNEGKWVIGEEVHTSNVSCLVQNYGKQSIPLDLSIQRSTTVTPSPLPPGVGTTSSAETRRRLTFNAVYDTEEELFLGTCDNGEISGVAVEVFYMDLKKFY</sequence>
<keyword evidence="2" id="KW-1185">Reference proteome</keyword>
<dbReference type="SMART" id="SM01048">
    <property type="entry name" value="C6"/>
    <property type="match status" value="1"/>
</dbReference>
<proteinExistence type="predicted"/>
<name>A0A158PA04_ANGCA</name>
<protein>
    <submittedName>
        <fullName evidence="3">C6 domain-containing protein</fullName>
    </submittedName>
</protein>
<organism evidence="2 3">
    <name type="scientific">Angiostrongylus cantonensis</name>
    <name type="common">Rat lungworm</name>
    <dbReference type="NCBI Taxonomy" id="6313"/>
    <lineage>
        <taxon>Eukaryota</taxon>
        <taxon>Metazoa</taxon>
        <taxon>Ecdysozoa</taxon>
        <taxon>Nematoda</taxon>
        <taxon>Chromadorea</taxon>
        <taxon>Rhabditida</taxon>
        <taxon>Rhabditina</taxon>
        <taxon>Rhabditomorpha</taxon>
        <taxon>Strongyloidea</taxon>
        <taxon>Metastrongylidae</taxon>
        <taxon>Angiostrongylus</taxon>
    </lineage>
</organism>
<evidence type="ECO:0000259" key="1">
    <source>
        <dbReference type="SMART" id="SM01048"/>
    </source>
</evidence>
<dbReference type="Pfam" id="PF01681">
    <property type="entry name" value="C6"/>
    <property type="match status" value="1"/>
</dbReference>
<dbReference type="WBParaSite" id="ACAC_0000884601-mRNA-1">
    <property type="protein sequence ID" value="ACAC_0000884601-mRNA-1"/>
    <property type="gene ID" value="ACAC_0000884601"/>
</dbReference>
<dbReference type="InterPro" id="IPR002601">
    <property type="entry name" value="C6_domain"/>
</dbReference>
<dbReference type="STRING" id="6313.A0A158PA04"/>
<feature type="domain" description="C6" evidence="1">
    <location>
        <begin position="55"/>
        <end position="145"/>
    </location>
</feature>
<reference evidence="2" key="1">
    <citation type="submission" date="2012-09" db="EMBL/GenBank/DDBJ databases">
        <authorList>
            <person name="Martin A.A."/>
        </authorList>
    </citation>
    <scope>NUCLEOTIDE SEQUENCE</scope>
</reference>
<reference evidence="3" key="2">
    <citation type="submission" date="2016-04" db="UniProtKB">
        <authorList>
            <consortium name="WormBaseParasite"/>
        </authorList>
    </citation>
    <scope>IDENTIFICATION</scope>
</reference>